<gene>
    <name evidence="1" type="ORF">SI7747_UN020563</name>
</gene>
<comment type="caution">
    <text evidence="1">The sequence shown here is derived from an EMBL/GenBank/DDBJ whole genome shotgun (WGS) entry which is preliminary data.</text>
</comment>
<proteinExistence type="predicted"/>
<keyword evidence="2" id="KW-1185">Reference proteome</keyword>
<accession>A0ABN7E8Y8</accession>
<dbReference type="Proteomes" id="UP001189122">
    <property type="component" value="Unassembled WGS sequence"/>
</dbReference>
<organism evidence="1 2">
    <name type="scientific">Spirodela intermedia</name>
    <name type="common">Intermediate duckweed</name>
    <dbReference type="NCBI Taxonomy" id="51605"/>
    <lineage>
        <taxon>Eukaryota</taxon>
        <taxon>Viridiplantae</taxon>
        <taxon>Streptophyta</taxon>
        <taxon>Embryophyta</taxon>
        <taxon>Tracheophyta</taxon>
        <taxon>Spermatophyta</taxon>
        <taxon>Magnoliopsida</taxon>
        <taxon>Liliopsida</taxon>
        <taxon>Araceae</taxon>
        <taxon>Lemnoideae</taxon>
        <taxon>Spirodela</taxon>
    </lineage>
</organism>
<reference evidence="2" key="1">
    <citation type="journal article" date="2020" name="Sci. Rep.">
        <title>Chromosome-scale genome assembly for the duckweed Spirodela intermedia, integrating cytogenetic maps, PacBio and Oxford Nanopore libraries.</title>
        <authorList>
            <person name="Hoang P.T.N."/>
            <person name="Fiebig A."/>
            <person name="Novak P."/>
            <person name="Macas J."/>
            <person name="Cao H.X."/>
            <person name="Stepanenko A."/>
            <person name="Chen G."/>
            <person name="Borisjuk N."/>
            <person name="Scholz U."/>
            <person name="Schubert I."/>
        </authorList>
    </citation>
    <scope>NUCLEOTIDE SEQUENCE [LARGE SCALE GENOMIC DNA]</scope>
</reference>
<dbReference type="EMBL" id="CACRZD030000089">
    <property type="protein sequence ID" value="CAA6674205.1"/>
    <property type="molecule type" value="Genomic_DNA"/>
</dbReference>
<evidence type="ECO:0000313" key="2">
    <source>
        <dbReference type="Proteomes" id="UP001189122"/>
    </source>
</evidence>
<name>A0ABN7E8Y8_SPIIN</name>
<protein>
    <submittedName>
        <fullName evidence="1">Uncharacterized protein</fullName>
    </submittedName>
</protein>
<sequence>MGCQIISGGCHLAEWKNDDFEVTTCLLTDRPLLDDGLFVDQWKMLYSMDSLSFYHNHSKIYGHTHARKRLALKCSITIYSSKTLAHKRCGTKPVSHLP</sequence>
<evidence type="ECO:0000313" key="1">
    <source>
        <dbReference type="EMBL" id="CAA6674205.1"/>
    </source>
</evidence>